<protein>
    <submittedName>
        <fullName evidence="4">Glycosyl transferase family 2</fullName>
    </submittedName>
</protein>
<evidence type="ECO:0000256" key="1">
    <source>
        <dbReference type="ARBA" id="ARBA00022676"/>
    </source>
</evidence>
<dbReference type="Pfam" id="PF00535">
    <property type="entry name" value="Glycos_transf_2"/>
    <property type="match status" value="1"/>
</dbReference>
<accession>A0A1H6IDY9</accession>
<evidence type="ECO:0000313" key="4">
    <source>
        <dbReference type="EMBL" id="SEH46593.1"/>
    </source>
</evidence>
<sequence length="345" mass="39382">MQIESNNSGLSANNLSAPKVSIIVAIYKSEKFLRKLIDSIINQSYSNIEVILVDDGSPDNSGKICDEYASQDSRIKVIHKKNGGACEARNVGLSLVTGEYVTIIDGDDWLEIDYIEYLLRLILKTGADMSMTDHIFTTRDRVQIEKDKIEVWTPEDAFCAIIYPRIAIGPWNKLYKVEMIKKNNISFSRPWSGEGLYFSSTAAQCSNRVAVGHRKIYNYRLNNTESGLTNYKLVMGTNAAKNIRYIKDNRAIVTKRTTNACNWHIWKNYGYQLFLIIATDSVKENSKLYNSCIKNIRRGFINVVIHSELGLRLKLRMIRQGLFPVQFAKRELNRSKKALALDKME</sequence>
<dbReference type="InterPro" id="IPR001173">
    <property type="entry name" value="Glyco_trans_2-like"/>
</dbReference>
<reference evidence="4" key="1">
    <citation type="submission" date="2016-10" db="EMBL/GenBank/DDBJ databases">
        <authorList>
            <person name="de Groot N.N."/>
        </authorList>
    </citation>
    <scope>NUCLEOTIDE SEQUENCE [LARGE SCALE GENOMIC DNA]</scope>
    <source>
        <strain evidence="4">YAD2003</strain>
    </source>
</reference>
<dbReference type="CDD" id="cd00761">
    <property type="entry name" value="Glyco_tranf_GTA_type"/>
    <property type="match status" value="1"/>
</dbReference>
<dbReference type="PANTHER" id="PTHR22916">
    <property type="entry name" value="GLYCOSYLTRANSFERASE"/>
    <property type="match status" value="1"/>
</dbReference>
<dbReference type="SUPFAM" id="SSF53448">
    <property type="entry name" value="Nucleotide-diphospho-sugar transferases"/>
    <property type="match status" value="1"/>
</dbReference>
<dbReference type="Gene3D" id="3.90.550.10">
    <property type="entry name" value="Spore Coat Polysaccharide Biosynthesis Protein SpsA, Chain A"/>
    <property type="match status" value="1"/>
</dbReference>
<organism evidence="4">
    <name type="scientific">Ruminococcus flavefaciens</name>
    <dbReference type="NCBI Taxonomy" id="1265"/>
    <lineage>
        <taxon>Bacteria</taxon>
        <taxon>Bacillati</taxon>
        <taxon>Bacillota</taxon>
        <taxon>Clostridia</taxon>
        <taxon>Eubacteriales</taxon>
        <taxon>Oscillospiraceae</taxon>
        <taxon>Ruminococcus</taxon>
    </lineage>
</organism>
<dbReference type="EMBL" id="FNWV01000002">
    <property type="protein sequence ID" value="SEH46593.1"/>
    <property type="molecule type" value="Genomic_DNA"/>
</dbReference>
<dbReference type="RefSeq" id="WP_074714616.1">
    <property type="nucleotide sequence ID" value="NZ_FNWV01000002.1"/>
</dbReference>
<keyword evidence="2 4" id="KW-0808">Transferase</keyword>
<dbReference type="AlphaFoldDB" id="A0A1H6IDY9"/>
<dbReference type="GO" id="GO:0016757">
    <property type="term" value="F:glycosyltransferase activity"/>
    <property type="evidence" value="ECO:0007669"/>
    <property type="project" value="UniProtKB-KW"/>
</dbReference>
<feature type="domain" description="Glycosyltransferase 2-like" evidence="3">
    <location>
        <begin position="21"/>
        <end position="149"/>
    </location>
</feature>
<proteinExistence type="predicted"/>
<dbReference type="PANTHER" id="PTHR22916:SF51">
    <property type="entry name" value="GLYCOSYLTRANSFERASE EPSH-RELATED"/>
    <property type="match status" value="1"/>
</dbReference>
<name>A0A1H6IDY9_RUMFL</name>
<evidence type="ECO:0000259" key="3">
    <source>
        <dbReference type="Pfam" id="PF00535"/>
    </source>
</evidence>
<keyword evidence="1" id="KW-0328">Glycosyltransferase</keyword>
<gene>
    <name evidence="4" type="ORF">SAMN02910265_00824</name>
</gene>
<evidence type="ECO:0000256" key="2">
    <source>
        <dbReference type="ARBA" id="ARBA00022679"/>
    </source>
</evidence>
<dbReference type="Proteomes" id="UP000183190">
    <property type="component" value="Unassembled WGS sequence"/>
</dbReference>
<dbReference type="OrthoDB" id="1640114at2"/>
<dbReference type="InterPro" id="IPR029044">
    <property type="entry name" value="Nucleotide-diphossugar_trans"/>
</dbReference>